<dbReference type="GO" id="GO:0009432">
    <property type="term" value="P:SOS response"/>
    <property type="evidence" value="ECO:0007669"/>
    <property type="project" value="TreeGrafter"/>
</dbReference>
<evidence type="ECO:0000313" key="4">
    <source>
        <dbReference type="Proteomes" id="UP000561011"/>
    </source>
</evidence>
<name>A0A853EXK4_9MICO</name>
<evidence type="ECO:0000256" key="1">
    <source>
        <dbReference type="PROSITE-ProRule" id="PRU00409"/>
    </source>
</evidence>
<proteinExistence type="predicted"/>
<dbReference type="SUPFAM" id="SSF56059">
    <property type="entry name" value="Glutathione synthetase ATP-binding domain-like"/>
    <property type="match status" value="1"/>
</dbReference>
<evidence type="ECO:0000259" key="2">
    <source>
        <dbReference type="PROSITE" id="PS50975"/>
    </source>
</evidence>
<dbReference type="GO" id="GO:0046872">
    <property type="term" value="F:metal ion binding"/>
    <property type="evidence" value="ECO:0007669"/>
    <property type="project" value="InterPro"/>
</dbReference>
<dbReference type="Gene3D" id="3.30.470.20">
    <property type="entry name" value="ATP-grasp fold, B domain"/>
    <property type="match status" value="1"/>
</dbReference>
<dbReference type="GO" id="GO:0005737">
    <property type="term" value="C:cytoplasm"/>
    <property type="evidence" value="ECO:0007669"/>
    <property type="project" value="TreeGrafter"/>
</dbReference>
<gene>
    <name evidence="3" type="ORF">HZZ10_13675</name>
</gene>
<dbReference type="AlphaFoldDB" id="A0A853EXK4"/>
<dbReference type="GO" id="GO:0005524">
    <property type="term" value="F:ATP binding"/>
    <property type="evidence" value="ECO:0007669"/>
    <property type="project" value="UniProtKB-UniRule"/>
</dbReference>
<keyword evidence="4" id="KW-1185">Reference proteome</keyword>
<comment type="caution">
    <text evidence="3">The sequence shown here is derived from an EMBL/GenBank/DDBJ whole genome shotgun (WGS) entry which is preliminary data.</text>
</comment>
<dbReference type="RefSeq" id="WP_179913926.1">
    <property type="nucleotide sequence ID" value="NZ_JACBYE010000037.1"/>
</dbReference>
<organism evidence="3 4">
    <name type="scientific">Sanguibacter inulinus</name>
    <dbReference type="NCBI Taxonomy" id="60922"/>
    <lineage>
        <taxon>Bacteria</taxon>
        <taxon>Bacillati</taxon>
        <taxon>Actinomycetota</taxon>
        <taxon>Actinomycetes</taxon>
        <taxon>Micrococcales</taxon>
        <taxon>Sanguibacteraceae</taxon>
        <taxon>Sanguibacter</taxon>
    </lineage>
</organism>
<evidence type="ECO:0000313" key="3">
    <source>
        <dbReference type="EMBL" id="NYS94564.1"/>
    </source>
</evidence>
<reference evidence="3 4" key="1">
    <citation type="submission" date="2020-07" db="EMBL/GenBank/DDBJ databases">
        <title>MOT database genomes.</title>
        <authorList>
            <person name="Joseph S."/>
            <person name="Aduse-Opoku J."/>
            <person name="Hashim A."/>
            <person name="Wade W."/>
            <person name="Curtis M."/>
        </authorList>
    </citation>
    <scope>NUCLEOTIDE SEQUENCE [LARGE SCALE GENOMIC DNA]</scope>
    <source>
        <strain evidence="3 4">DSM 100099</strain>
    </source>
</reference>
<keyword evidence="1" id="KW-0067">ATP-binding</keyword>
<dbReference type="PROSITE" id="PS50975">
    <property type="entry name" value="ATP_GRASP"/>
    <property type="match status" value="1"/>
</dbReference>
<dbReference type="EMBL" id="JACBYE010000037">
    <property type="protein sequence ID" value="NYS94564.1"/>
    <property type="molecule type" value="Genomic_DNA"/>
</dbReference>
<dbReference type="Proteomes" id="UP000561011">
    <property type="component" value="Unassembled WGS sequence"/>
</dbReference>
<accession>A0A853EXK4</accession>
<keyword evidence="3" id="KW-0436">Ligase</keyword>
<dbReference type="PANTHER" id="PTHR21621:SF0">
    <property type="entry name" value="BETA-CITRYLGLUTAMATE SYNTHASE B-RELATED"/>
    <property type="match status" value="1"/>
</dbReference>
<dbReference type="InterPro" id="IPR011761">
    <property type="entry name" value="ATP-grasp"/>
</dbReference>
<feature type="domain" description="ATP-grasp" evidence="2">
    <location>
        <begin position="109"/>
        <end position="325"/>
    </location>
</feature>
<protein>
    <submittedName>
        <fullName evidence="3">Alpha-L-glutamate ligase</fullName>
    </submittedName>
</protein>
<keyword evidence="1" id="KW-0547">Nucleotide-binding</keyword>
<dbReference type="GO" id="GO:0018169">
    <property type="term" value="F:ribosomal S6-glutamic acid ligase activity"/>
    <property type="evidence" value="ECO:0007669"/>
    <property type="project" value="TreeGrafter"/>
</dbReference>
<sequence>MSAAAASGTTPVVHAVHENPEWFEVFAEAFEAEGVPYSELVLTGGVLDLDDPPPPGIVWSRFSASSHTRGHGLSKEHTRAVLAWAEAGGRRVVNGRGVLELEVSKVLQLSALRAAGIDVPRTRVVVGTEHLLAAARDFPTPFVTKHNQGGKGLGVQRFDHVDELGAVLAAGGFEEPVDGVTLLQEYVQPRDGSITRVEIVGGEHLYSVRADTLRGGFQLCPADACAVDPTTGRPVLPPGATLAPEPGVSLFSLREDLDPVIVEKYLAFTRAHGIEIAGIELIESVDGRVLTYDVNTNTNYNPQVEAAAPRSGPREVARYLGRVLAEETARG</sequence>
<dbReference type="PANTHER" id="PTHR21621">
    <property type="entry name" value="RIBOSOMAL PROTEIN S6 MODIFICATION PROTEIN"/>
    <property type="match status" value="1"/>
</dbReference>